<dbReference type="PANTHER" id="PTHR31760:SF0">
    <property type="entry name" value="S-ADENOSYL-L-METHIONINE-DEPENDENT METHYLTRANSFERASES SUPERFAMILY PROTEIN"/>
    <property type="match status" value="1"/>
</dbReference>
<dbReference type="HAMAP" id="MF_00074">
    <property type="entry name" value="16SrRNA_methyltr_G"/>
    <property type="match status" value="1"/>
</dbReference>
<feature type="binding site" evidence="6">
    <location>
        <position position="86"/>
    </location>
    <ligand>
        <name>S-adenosyl-L-methionine</name>
        <dbReference type="ChEBI" id="CHEBI:59789"/>
    </ligand>
</feature>
<keyword evidence="1 6" id="KW-0963">Cytoplasm</keyword>
<protein>
    <recommendedName>
        <fullName evidence="6">Ribosomal RNA small subunit methyltransferase G</fullName>
        <ecNumber evidence="6">2.1.1.-</ecNumber>
    </recommendedName>
    <alternativeName>
        <fullName evidence="6">16S rRNA 7-methylguanosine methyltransferase</fullName>
        <shortName evidence="6">16S rRNA m7G methyltransferase</shortName>
    </alternativeName>
</protein>
<accession>A0A849SG40</accession>
<organism evidence="7 8">
    <name type="scientific">Eiseniibacteriota bacterium</name>
    <dbReference type="NCBI Taxonomy" id="2212470"/>
    <lineage>
        <taxon>Bacteria</taxon>
        <taxon>Candidatus Eiseniibacteriota</taxon>
    </lineage>
</organism>
<evidence type="ECO:0000256" key="6">
    <source>
        <dbReference type="HAMAP-Rule" id="MF_00074"/>
    </source>
</evidence>
<reference evidence="7 8" key="1">
    <citation type="submission" date="2020-04" db="EMBL/GenBank/DDBJ databases">
        <title>Metagenomic profiling of ammonia- and methane-oxidizing microorganisms in a Dutch drinking water treatment plant.</title>
        <authorList>
            <person name="Poghosyan L."/>
            <person name="Leucker S."/>
        </authorList>
    </citation>
    <scope>NUCLEOTIDE SEQUENCE [LARGE SCALE GENOMIC DNA]</scope>
    <source>
        <strain evidence="7">S-RSF-IL-03</strain>
    </source>
</reference>
<dbReference type="GO" id="GO:0005829">
    <property type="term" value="C:cytosol"/>
    <property type="evidence" value="ECO:0007669"/>
    <property type="project" value="TreeGrafter"/>
</dbReference>
<evidence type="ECO:0000256" key="3">
    <source>
        <dbReference type="ARBA" id="ARBA00022603"/>
    </source>
</evidence>
<sequence length="217" mass="24528">MVERQNWDSLIPHLLRLGAEPDTTLEKLKLFTRALLEWNRGASNLISAGDEVRVVERHVVESIEPAHWLKQNGGNRWLDLGSGAGFPGLLLAICGVGDHWTLVESRRNKTLFLRKICQDFALRHVKVVTERLESLVENEEFAHDFDGFTSRATMKLTPTLELANRFVVTGGQAFLWKGSGRDKEMEDAPEWRSHWRLEGLLGVGSGPNVVCRFTRTA</sequence>
<evidence type="ECO:0000256" key="5">
    <source>
        <dbReference type="ARBA" id="ARBA00022691"/>
    </source>
</evidence>
<comment type="caution">
    <text evidence="6">Lacks conserved residue(s) required for the propagation of feature annotation.</text>
</comment>
<evidence type="ECO:0000256" key="1">
    <source>
        <dbReference type="ARBA" id="ARBA00022490"/>
    </source>
</evidence>
<dbReference type="EC" id="2.1.1.-" evidence="6"/>
<evidence type="ECO:0000313" key="8">
    <source>
        <dbReference type="Proteomes" id="UP000580839"/>
    </source>
</evidence>
<comment type="function">
    <text evidence="6">Specifically methylates the N7 position of a guanine in 16S rRNA.</text>
</comment>
<dbReference type="EMBL" id="JABFRW010000052">
    <property type="protein sequence ID" value="NOT33466.1"/>
    <property type="molecule type" value="Genomic_DNA"/>
</dbReference>
<dbReference type="PANTHER" id="PTHR31760">
    <property type="entry name" value="S-ADENOSYL-L-METHIONINE-DEPENDENT METHYLTRANSFERASES SUPERFAMILY PROTEIN"/>
    <property type="match status" value="1"/>
</dbReference>
<name>A0A849SG40_UNCEI</name>
<comment type="caution">
    <text evidence="7">The sequence shown here is derived from an EMBL/GenBank/DDBJ whole genome shotgun (WGS) entry which is preliminary data.</text>
</comment>
<proteinExistence type="inferred from homology"/>
<comment type="similarity">
    <text evidence="6">Belongs to the methyltransferase superfamily. RNA methyltransferase RsmG family.</text>
</comment>
<feature type="binding site" evidence="6">
    <location>
        <position position="151"/>
    </location>
    <ligand>
        <name>S-adenosyl-L-methionine</name>
        <dbReference type="ChEBI" id="CHEBI:59789"/>
    </ligand>
</feature>
<feature type="binding site" evidence="6">
    <location>
        <position position="81"/>
    </location>
    <ligand>
        <name>S-adenosyl-L-methionine</name>
        <dbReference type="ChEBI" id="CHEBI:59789"/>
    </ligand>
</feature>
<feature type="binding site" evidence="6">
    <location>
        <begin position="132"/>
        <end position="133"/>
    </location>
    <ligand>
        <name>S-adenosyl-L-methionine</name>
        <dbReference type="ChEBI" id="CHEBI:59789"/>
    </ligand>
</feature>
<keyword evidence="4 6" id="KW-0808">Transferase</keyword>
<evidence type="ECO:0000313" key="7">
    <source>
        <dbReference type="EMBL" id="NOT33466.1"/>
    </source>
</evidence>
<keyword evidence="2 6" id="KW-0698">rRNA processing</keyword>
<keyword evidence="3 6" id="KW-0489">Methyltransferase</keyword>
<dbReference type="Pfam" id="PF02527">
    <property type="entry name" value="GidB"/>
    <property type="match status" value="1"/>
</dbReference>
<dbReference type="Gene3D" id="3.40.50.150">
    <property type="entry name" value="Vaccinia Virus protein VP39"/>
    <property type="match status" value="1"/>
</dbReference>
<dbReference type="NCBIfam" id="TIGR00138">
    <property type="entry name" value="rsmG_gidB"/>
    <property type="match status" value="1"/>
</dbReference>
<dbReference type="InterPro" id="IPR003682">
    <property type="entry name" value="rRNA_ssu_MeTfrase_G"/>
</dbReference>
<dbReference type="SUPFAM" id="SSF53335">
    <property type="entry name" value="S-adenosyl-L-methionine-dependent methyltransferases"/>
    <property type="match status" value="1"/>
</dbReference>
<gene>
    <name evidence="6 7" type="primary">rsmG</name>
    <name evidence="7" type="ORF">HOP12_04765</name>
</gene>
<keyword evidence="5 6" id="KW-0949">S-adenosyl-L-methionine</keyword>
<evidence type="ECO:0000256" key="2">
    <source>
        <dbReference type="ARBA" id="ARBA00022552"/>
    </source>
</evidence>
<dbReference type="GO" id="GO:0070043">
    <property type="term" value="F:rRNA (guanine-N7-)-methyltransferase activity"/>
    <property type="evidence" value="ECO:0007669"/>
    <property type="project" value="UniProtKB-UniRule"/>
</dbReference>
<comment type="subcellular location">
    <subcellularLocation>
        <location evidence="6">Cytoplasm</location>
    </subcellularLocation>
</comment>
<evidence type="ECO:0000256" key="4">
    <source>
        <dbReference type="ARBA" id="ARBA00022679"/>
    </source>
</evidence>
<dbReference type="Proteomes" id="UP000580839">
    <property type="component" value="Unassembled WGS sequence"/>
</dbReference>
<dbReference type="AlphaFoldDB" id="A0A849SG40"/>
<dbReference type="InterPro" id="IPR029063">
    <property type="entry name" value="SAM-dependent_MTases_sf"/>
</dbReference>